<dbReference type="STRING" id="1223545.GS4_02_00390"/>
<comment type="caution">
    <text evidence="1">The sequence shown here is derived from an EMBL/GenBank/DDBJ whole genome shotgun (WGS) entry which is preliminary data.</text>
</comment>
<dbReference type="eggNOG" id="ENOG5031W2S">
    <property type="taxonomic scope" value="Bacteria"/>
</dbReference>
<proteinExistence type="predicted"/>
<name>M0QD19_9ACTN</name>
<evidence type="ECO:0000313" key="1">
    <source>
        <dbReference type="EMBL" id="GAC66329.1"/>
    </source>
</evidence>
<organism evidence="1 2">
    <name type="scientific">Gordonia soli NBRC 108243</name>
    <dbReference type="NCBI Taxonomy" id="1223545"/>
    <lineage>
        <taxon>Bacteria</taxon>
        <taxon>Bacillati</taxon>
        <taxon>Actinomycetota</taxon>
        <taxon>Actinomycetes</taxon>
        <taxon>Mycobacteriales</taxon>
        <taxon>Gordoniaceae</taxon>
        <taxon>Gordonia</taxon>
    </lineage>
</organism>
<accession>M0QD19</accession>
<dbReference type="EMBL" id="BANX01000002">
    <property type="protein sequence ID" value="GAC66329.1"/>
    <property type="molecule type" value="Genomic_DNA"/>
</dbReference>
<sequence length="131" mass="15386">MRDSTPSRLPLPSEYIMVLQEMSRDPLTAGEVRAAIADLGDPGLREQITPMPSRWRADDYELFAVDGRVRTAEIERRIRMAVDEWFEDRGGLLTTGISDDERRRIAEWTSEQFYLEMEVWRRRHPDAPYED</sequence>
<keyword evidence="2" id="KW-1185">Reference proteome</keyword>
<dbReference type="AlphaFoldDB" id="M0QD19"/>
<reference evidence="1 2" key="1">
    <citation type="submission" date="2013-01" db="EMBL/GenBank/DDBJ databases">
        <title>Whole genome shotgun sequence of Gordonia soli NBRC 108243.</title>
        <authorList>
            <person name="Isaki-Nakamura S."/>
            <person name="Hosoyama A."/>
            <person name="Tsuchikane K."/>
            <person name="Ando Y."/>
            <person name="Baba S."/>
            <person name="Ohji S."/>
            <person name="Hamada M."/>
            <person name="Tamura T."/>
            <person name="Yamazoe A."/>
            <person name="Yamazaki S."/>
            <person name="Fujita N."/>
        </authorList>
    </citation>
    <scope>NUCLEOTIDE SEQUENCE [LARGE SCALE GENOMIC DNA]</scope>
    <source>
        <strain evidence="1 2">NBRC 108243</strain>
    </source>
</reference>
<dbReference type="Proteomes" id="UP000011666">
    <property type="component" value="Unassembled WGS sequence"/>
</dbReference>
<protein>
    <submittedName>
        <fullName evidence="1">Uncharacterized protein</fullName>
    </submittedName>
</protein>
<gene>
    <name evidence="1" type="ORF">GS4_02_00390</name>
</gene>
<evidence type="ECO:0000313" key="2">
    <source>
        <dbReference type="Proteomes" id="UP000011666"/>
    </source>
</evidence>